<evidence type="ECO:0000313" key="3">
    <source>
        <dbReference type="Proteomes" id="UP000505306"/>
    </source>
</evidence>
<sequence length="303" mass="34465">MEEHKKANLFVVGAMRAGTTSLMSVLEQHPEIYASPIKEPNYFVDRLPKEVYSPDKKFIEASYFKIDFPKKLHIAHIQSKAAYEQLFSFATDQKYRVEASTCYLHAPGTPSKLKQYNPNAKIIVLLRDPVERAYSQYAMNVGLGRENKSFEAVVKKELNELQNGPLPWHSIIHMSCYDTAVEIYSQLFDNVCVLPLTHLLDAPKEAFNTIAEFLQIAPFHSTFLPKTNQAIHFKNKQIVYLLKKVGLKRLVSSGLGSSTKQKILGALSRKNATPLIPEILEKQLREVFAARSLVYFDSIERTT</sequence>
<dbReference type="InterPro" id="IPR027417">
    <property type="entry name" value="P-loop_NTPase"/>
</dbReference>
<dbReference type="EMBL" id="CP049057">
    <property type="protein sequence ID" value="QIE58261.1"/>
    <property type="molecule type" value="Genomic_DNA"/>
</dbReference>
<dbReference type="PANTHER" id="PTHR10605">
    <property type="entry name" value="HEPARAN SULFATE SULFOTRANSFERASE"/>
    <property type="match status" value="1"/>
</dbReference>
<accession>A0A6G6GKP1</accession>
<keyword evidence="1 2" id="KW-0808">Transferase</keyword>
<dbReference type="RefSeq" id="WP_164678268.1">
    <property type="nucleotide sequence ID" value="NZ_CP049057.1"/>
</dbReference>
<dbReference type="Pfam" id="PF13469">
    <property type="entry name" value="Sulfotransfer_3"/>
    <property type="match status" value="1"/>
</dbReference>
<name>A0A6G6GKP1_9FLAO</name>
<evidence type="ECO:0000256" key="1">
    <source>
        <dbReference type="ARBA" id="ARBA00022679"/>
    </source>
</evidence>
<dbReference type="GO" id="GO:0008146">
    <property type="term" value="F:sulfotransferase activity"/>
    <property type="evidence" value="ECO:0007669"/>
    <property type="project" value="InterPro"/>
</dbReference>
<dbReference type="AlphaFoldDB" id="A0A6G6GKP1"/>
<dbReference type="Proteomes" id="UP000505306">
    <property type="component" value="Chromosome"/>
</dbReference>
<dbReference type="KEGG" id="mgel:G5B37_01360"/>
<organism evidence="2 3">
    <name type="scientific">Rasiella rasia</name>
    <dbReference type="NCBI Taxonomy" id="2744027"/>
    <lineage>
        <taxon>Bacteria</taxon>
        <taxon>Pseudomonadati</taxon>
        <taxon>Bacteroidota</taxon>
        <taxon>Flavobacteriia</taxon>
        <taxon>Flavobacteriales</taxon>
        <taxon>Flavobacteriaceae</taxon>
        <taxon>Rasiella</taxon>
    </lineage>
</organism>
<evidence type="ECO:0000313" key="2">
    <source>
        <dbReference type="EMBL" id="QIE58261.1"/>
    </source>
</evidence>
<dbReference type="Gene3D" id="3.40.50.300">
    <property type="entry name" value="P-loop containing nucleotide triphosphate hydrolases"/>
    <property type="match status" value="1"/>
</dbReference>
<reference evidence="2 3" key="1">
    <citation type="submission" date="2020-02" db="EMBL/GenBank/DDBJ databases">
        <title>Complete genome sequence of Flavobacteriaceae bacterium.</title>
        <authorList>
            <person name="Kim S.-J."/>
            <person name="Kim Y.-S."/>
            <person name="Kim K.-H."/>
        </authorList>
    </citation>
    <scope>NUCLEOTIDE SEQUENCE [LARGE SCALE GENOMIC DNA]</scope>
    <source>
        <strain evidence="2 3">RR4-40</strain>
    </source>
</reference>
<dbReference type="PANTHER" id="PTHR10605:SF56">
    <property type="entry name" value="BIFUNCTIONAL HEPARAN SULFATE N-DEACETYLASE_N-SULFOTRANSFERASE"/>
    <property type="match status" value="1"/>
</dbReference>
<proteinExistence type="predicted"/>
<dbReference type="SUPFAM" id="SSF52540">
    <property type="entry name" value="P-loop containing nucleoside triphosphate hydrolases"/>
    <property type="match status" value="1"/>
</dbReference>
<protein>
    <submittedName>
        <fullName evidence="2">Sulfotransferase</fullName>
    </submittedName>
</protein>
<gene>
    <name evidence="2" type="ORF">G5B37_01360</name>
</gene>
<keyword evidence="3" id="KW-1185">Reference proteome</keyword>
<dbReference type="InterPro" id="IPR037359">
    <property type="entry name" value="NST/OST"/>
</dbReference>